<dbReference type="HOGENOM" id="CLU_074878_1_1_9"/>
<dbReference type="NCBIfam" id="TIGR00336">
    <property type="entry name" value="pyrE"/>
    <property type="match status" value="1"/>
</dbReference>
<dbReference type="CDD" id="cd06223">
    <property type="entry name" value="PRTases_typeI"/>
    <property type="match status" value="1"/>
</dbReference>
<proteinExistence type="inferred from homology"/>
<comment type="function">
    <text evidence="6">Catalyzes the transfer of a ribosyl phosphate group from 5-phosphoribose 1-diphosphate to orotate, leading to the formation of orotidine monophosphate (OMP).</text>
</comment>
<dbReference type="InterPro" id="IPR029057">
    <property type="entry name" value="PRTase-like"/>
</dbReference>
<comment type="similarity">
    <text evidence="6">Belongs to the purine/pyrimidine phosphoribosyltransferase family. PyrE subfamily.</text>
</comment>
<dbReference type="InterPro" id="IPR023031">
    <property type="entry name" value="OPRT"/>
</dbReference>
<feature type="binding site" description="in other chain" evidence="6">
    <location>
        <begin position="138"/>
        <end position="146"/>
    </location>
    <ligand>
        <name>5-phospho-alpha-D-ribose 1-diphosphate</name>
        <dbReference type="ChEBI" id="CHEBI:58017"/>
        <note>ligand shared between dimeric partners</note>
    </ligand>
</feature>
<dbReference type="InterPro" id="IPR000836">
    <property type="entry name" value="PRTase_dom"/>
</dbReference>
<accession>A0A125W5S3</accession>
<dbReference type="GO" id="GO:0000287">
    <property type="term" value="F:magnesium ion binding"/>
    <property type="evidence" value="ECO:0007669"/>
    <property type="project" value="UniProtKB-UniRule"/>
</dbReference>
<feature type="domain" description="Phosphoribosyltransferase" evidence="7">
    <location>
        <begin position="68"/>
        <end position="169"/>
    </location>
</feature>
<feature type="binding site" evidence="6">
    <location>
        <position position="118"/>
    </location>
    <ligand>
        <name>5-phospho-alpha-D-ribose 1-diphosphate</name>
        <dbReference type="ChEBI" id="CHEBI:58017"/>
        <note>ligand shared between dimeric partners</note>
    </ligand>
</feature>
<gene>
    <name evidence="6 8" type="primary">pyrE</name>
    <name evidence="8" type="ORF">HMPREF9498_01656</name>
</gene>
<name>A0A125W5S3_ENTFL</name>
<keyword evidence="4 6" id="KW-0808">Transferase</keyword>
<dbReference type="PANTHER" id="PTHR19278">
    <property type="entry name" value="OROTATE PHOSPHORIBOSYLTRANSFERASE"/>
    <property type="match status" value="1"/>
</dbReference>
<evidence type="ECO:0000256" key="6">
    <source>
        <dbReference type="HAMAP-Rule" id="MF_01208"/>
    </source>
</evidence>
<comment type="pathway">
    <text evidence="1 6">Pyrimidine metabolism; UMP biosynthesis via de novo pathway; UMP from orotate: step 1/2.</text>
</comment>
<evidence type="ECO:0000256" key="5">
    <source>
        <dbReference type="ARBA" id="ARBA00022975"/>
    </source>
</evidence>
<dbReference type="Pfam" id="PF00156">
    <property type="entry name" value="Pribosyltran"/>
    <property type="match status" value="1"/>
</dbReference>
<comment type="subunit">
    <text evidence="6">Homodimer.</text>
</comment>
<dbReference type="SUPFAM" id="SSF53271">
    <property type="entry name" value="PRTase-like"/>
    <property type="match status" value="1"/>
</dbReference>
<feature type="binding site" evidence="6">
    <location>
        <position position="142"/>
    </location>
    <ligand>
        <name>orotate</name>
        <dbReference type="ChEBI" id="CHEBI:30839"/>
    </ligand>
</feature>
<dbReference type="AlphaFoldDB" id="A0A125W5S3"/>
<evidence type="ECO:0000256" key="4">
    <source>
        <dbReference type="ARBA" id="ARBA00022679"/>
    </source>
</evidence>
<comment type="catalytic activity">
    <reaction evidence="6">
        <text>orotidine 5'-phosphate + diphosphate = orotate + 5-phospho-alpha-D-ribose 1-diphosphate</text>
        <dbReference type="Rhea" id="RHEA:10380"/>
        <dbReference type="ChEBI" id="CHEBI:30839"/>
        <dbReference type="ChEBI" id="CHEBI:33019"/>
        <dbReference type="ChEBI" id="CHEBI:57538"/>
        <dbReference type="ChEBI" id="CHEBI:58017"/>
        <dbReference type="EC" id="2.4.2.10"/>
    </reaction>
</comment>
<evidence type="ECO:0000313" key="9">
    <source>
        <dbReference type="Proteomes" id="UP000004846"/>
    </source>
</evidence>
<dbReference type="GO" id="GO:0004588">
    <property type="term" value="F:orotate phosphoribosyltransferase activity"/>
    <property type="evidence" value="ECO:0007669"/>
    <property type="project" value="UniProtKB-UniRule"/>
</dbReference>
<dbReference type="PANTHER" id="PTHR19278:SF9">
    <property type="entry name" value="URIDINE 5'-MONOPHOSPHATE SYNTHASE"/>
    <property type="match status" value="1"/>
</dbReference>
<protein>
    <recommendedName>
        <fullName evidence="2 6">Orotate phosphoribosyltransferase</fullName>
        <shortName evidence="6">OPRT</shortName>
        <shortName evidence="6">OPRTase</shortName>
        <ecNumber evidence="2 6">2.4.2.10</ecNumber>
    </recommendedName>
</protein>
<dbReference type="EMBL" id="AEBR01000054">
    <property type="protein sequence ID" value="EFM82719.1"/>
    <property type="molecule type" value="Genomic_DNA"/>
</dbReference>
<dbReference type="GO" id="GO:0044205">
    <property type="term" value="P:'de novo' UMP biosynthetic process"/>
    <property type="evidence" value="ECO:0007669"/>
    <property type="project" value="UniProtKB-UniRule"/>
</dbReference>
<comment type="caution">
    <text evidence="6">Lacks conserved residue(s) required for the propagation of feature annotation.</text>
</comment>
<dbReference type="GO" id="GO:0019856">
    <property type="term" value="P:pyrimidine nucleobase biosynthetic process"/>
    <property type="evidence" value="ECO:0007669"/>
    <property type="project" value="TreeGrafter"/>
</dbReference>
<keyword evidence="5 6" id="KW-0665">Pyrimidine biosynthesis</keyword>
<evidence type="ECO:0000259" key="7">
    <source>
        <dbReference type="Pfam" id="PF00156"/>
    </source>
</evidence>
<evidence type="ECO:0000256" key="2">
    <source>
        <dbReference type="ARBA" id="ARBA00011971"/>
    </source>
</evidence>
<keyword evidence="6" id="KW-0460">Magnesium</keyword>
<keyword evidence="3 6" id="KW-0328">Glycosyltransferase</keyword>
<evidence type="ECO:0000256" key="1">
    <source>
        <dbReference type="ARBA" id="ARBA00004889"/>
    </source>
</evidence>
<organism evidence="8 9">
    <name type="scientific">Enterococcus faecalis TX4248</name>
    <dbReference type="NCBI Taxonomy" id="749495"/>
    <lineage>
        <taxon>Bacteria</taxon>
        <taxon>Bacillati</taxon>
        <taxon>Bacillota</taxon>
        <taxon>Bacilli</taxon>
        <taxon>Lactobacillales</taxon>
        <taxon>Enterococcaceae</taxon>
        <taxon>Enterococcus</taxon>
    </lineage>
</organism>
<evidence type="ECO:0000313" key="8">
    <source>
        <dbReference type="EMBL" id="EFM82719.1"/>
    </source>
</evidence>
<dbReference type="HAMAP" id="MF_01208">
    <property type="entry name" value="PyrE"/>
    <property type="match status" value="1"/>
</dbReference>
<dbReference type="EC" id="2.4.2.10" evidence="2 6"/>
<comment type="caution">
    <text evidence="8">The sequence shown here is derived from an EMBL/GenBank/DDBJ whole genome shotgun (WGS) entry which is preliminary data.</text>
</comment>
<comment type="cofactor">
    <cofactor evidence="6">
        <name>Mg(2+)</name>
        <dbReference type="ChEBI" id="CHEBI:18420"/>
    </cofactor>
</comment>
<feature type="binding site" evidence="6">
    <location>
        <position position="112"/>
    </location>
    <ligand>
        <name>5-phospho-alpha-D-ribose 1-diphosphate</name>
        <dbReference type="ChEBI" id="CHEBI:58017"/>
        <note>ligand shared between dimeric partners</note>
    </ligand>
</feature>
<dbReference type="InterPro" id="IPR004467">
    <property type="entry name" value="Or_phspho_trans_dom"/>
</dbReference>
<dbReference type="UniPathway" id="UPA00070">
    <property type="reaction ID" value="UER00119"/>
</dbReference>
<evidence type="ECO:0000256" key="3">
    <source>
        <dbReference type="ARBA" id="ARBA00022676"/>
    </source>
</evidence>
<dbReference type="Gene3D" id="3.40.50.2020">
    <property type="match status" value="1"/>
</dbReference>
<dbReference type="Proteomes" id="UP000004846">
    <property type="component" value="Unassembled WGS sequence"/>
</dbReference>
<reference evidence="8 9" key="1">
    <citation type="submission" date="2010-07" db="EMBL/GenBank/DDBJ databases">
        <authorList>
            <person name="Sid Ahmed O."/>
        </authorList>
    </citation>
    <scope>NUCLEOTIDE SEQUENCE [LARGE SCALE GENOMIC DNA]</scope>
    <source>
        <strain evidence="8 9">TX4248</strain>
    </source>
</reference>
<feature type="binding site" evidence="6">
    <location>
        <position position="116"/>
    </location>
    <ligand>
        <name>5-phospho-alpha-D-ribose 1-diphosphate</name>
        <dbReference type="ChEBI" id="CHEBI:58017"/>
        <note>ligand shared between dimeric partners</note>
    </ligand>
</feature>
<sequence length="225" mass="24498">MKPIKKSKKTGAESNMTKVAKKIAKDLLDIEAVFLNPNEPFTWASGIKSPIYCDNRITMSYPAVRKEIAEGLAAKIKETFPEVEVIAGTATAGIPHAAWVADILGLPMVYIRSKAKDHGKGNQIEGRISEGQKMVVIEDLISTGGSVLEAAEAAEREGATVLGVAAIFTYELPKGTANFADKQMTLLTLTNYSTLIDAALEANYIEEKDVTLLQEWKKDPENWGK</sequence>